<dbReference type="Gene3D" id="1.10.530.10">
    <property type="match status" value="1"/>
</dbReference>
<dbReference type="RefSeq" id="WP_106163780.1">
    <property type="nucleotide sequence ID" value="NZ_JBLWXK010000007.1"/>
</dbReference>
<evidence type="ECO:0000313" key="2">
    <source>
        <dbReference type="Proteomes" id="UP000237718"/>
    </source>
</evidence>
<evidence type="ECO:0000313" key="1">
    <source>
        <dbReference type="EMBL" id="PRZ47509.1"/>
    </source>
</evidence>
<accession>A0A2T1AFY5</accession>
<proteinExistence type="predicted"/>
<reference evidence="1 2" key="1">
    <citation type="submission" date="2018-03" db="EMBL/GenBank/DDBJ databases">
        <title>Genomic Encyclopedia of Archaeal and Bacterial Type Strains, Phase II (KMG-II): from individual species to whole genera.</title>
        <authorList>
            <person name="Goeker M."/>
        </authorList>
    </citation>
    <scope>NUCLEOTIDE SEQUENCE [LARGE SCALE GENOMIC DNA]</scope>
    <source>
        <strain evidence="1 2">DSM 25328</strain>
    </source>
</reference>
<dbReference type="AlphaFoldDB" id="A0A2T1AFY5"/>
<dbReference type="Proteomes" id="UP000237718">
    <property type="component" value="Unassembled WGS sequence"/>
</dbReference>
<dbReference type="SUPFAM" id="SSF53955">
    <property type="entry name" value="Lysozyme-like"/>
    <property type="match status" value="1"/>
</dbReference>
<organism evidence="1 2">
    <name type="scientific">Tritonibacter scottomollicae</name>
    <name type="common">Epibacterium scottomollicae</name>
    <dbReference type="NCBI Taxonomy" id="483013"/>
    <lineage>
        <taxon>Bacteria</taxon>
        <taxon>Pseudomonadati</taxon>
        <taxon>Pseudomonadota</taxon>
        <taxon>Alphaproteobacteria</taxon>
        <taxon>Rhodobacterales</taxon>
        <taxon>Paracoccaceae</taxon>
        <taxon>Tritonibacter</taxon>
    </lineage>
</organism>
<gene>
    <name evidence="1" type="ORF">CLV89_10641</name>
</gene>
<sequence length="250" mass="26605">MPLRTSPQTGALCALMLISSVWTDPVRANSAGFSLVGDGSFFMRTSAPANGAIAGLNDDETGRGAISLDPGAASLFRGRSSGSLFASPPMVGIDVAAIMNVIASAEAGKADYDAVQHGARIKPPASPTDMTLLEIYAWIDATPGQPHAIGRYQFIPATLRRLAKHQSVPLGRRFNKELQDQLAHQLIEEAGLSNFKAGEITQTTFMNNLAKIWAGLPTSSGKSYYHGYAGNRATKTWAAYKAQMDEIFSG</sequence>
<dbReference type="InterPro" id="IPR023346">
    <property type="entry name" value="Lysozyme-like_dom_sf"/>
</dbReference>
<dbReference type="EMBL" id="PVUF01000006">
    <property type="protein sequence ID" value="PRZ47509.1"/>
    <property type="molecule type" value="Genomic_DNA"/>
</dbReference>
<protein>
    <recommendedName>
        <fullName evidence="3">Muramidase</fullName>
    </recommendedName>
</protein>
<dbReference type="OrthoDB" id="7851400at2"/>
<comment type="caution">
    <text evidence="1">The sequence shown here is derived from an EMBL/GenBank/DDBJ whole genome shotgun (WGS) entry which is preliminary data.</text>
</comment>
<name>A0A2T1AFY5_TRISK</name>
<evidence type="ECO:0008006" key="3">
    <source>
        <dbReference type="Google" id="ProtNLM"/>
    </source>
</evidence>